<organism evidence="1 2">
    <name type="scientific">Zymomonas mobilis subsp. pomaceae (strain ATCC 29192 / DSM 22645 / JCM 10191 / CCUG 17912 / NBRC 13757 / NCIMB 11200 / NRRL B-4491 / Barker I)</name>
    <dbReference type="NCBI Taxonomy" id="579138"/>
    <lineage>
        <taxon>Bacteria</taxon>
        <taxon>Pseudomonadati</taxon>
        <taxon>Pseudomonadota</taxon>
        <taxon>Alphaproteobacteria</taxon>
        <taxon>Sphingomonadales</taxon>
        <taxon>Zymomonadaceae</taxon>
        <taxon>Zymomonas</taxon>
    </lineage>
</organism>
<dbReference type="EMBL" id="CP002865">
    <property type="protein sequence ID" value="AEI37964.1"/>
    <property type="molecule type" value="Genomic_DNA"/>
</dbReference>
<dbReference type="KEGG" id="zmp:Zymop_1068"/>
<name>F8ETD9_ZYMMT</name>
<dbReference type="SUPFAM" id="SSF51695">
    <property type="entry name" value="PLC-like phosphodiesterases"/>
    <property type="match status" value="1"/>
</dbReference>
<proteinExistence type="predicted"/>
<dbReference type="GO" id="GO:0008081">
    <property type="term" value="F:phosphoric diester hydrolase activity"/>
    <property type="evidence" value="ECO:0007669"/>
    <property type="project" value="InterPro"/>
</dbReference>
<dbReference type="eggNOG" id="COG0584">
    <property type="taxonomic scope" value="Bacteria"/>
</dbReference>
<dbReference type="AlphaFoldDB" id="F8ETD9"/>
<dbReference type="GO" id="GO:0006629">
    <property type="term" value="P:lipid metabolic process"/>
    <property type="evidence" value="ECO:0007669"/>
    <property type="project" value="InterPro"/>
</dbReference>
<evidence type="ECO:0000313" key="2">
    <source>
        <dbReference type="Proteomes" id="UP000000491"/>
    </source>
</evidence>
<dbReference type="Proteomes" id="UP000000491">
    <property type="component" value="Chromosome"/>
</dbReference>
<gene>
    <name evidence="1" type="ordered locus">Zymop_1068</name>
</gene>
<sequence>MIYLAHRGLWTVAEERNTPEAFRRAFKAGYGVELDLRDQNGCIVISHDPPTGECQPFIDVVKDYVAAGMPGKIAINIKADGLQNMLADVFKDVPGLSQHCFVFDMSLPDFIGYLKYPFVAFSRYSEFETRIAFDNETTGIWYDSFMQPWIDPAFLISELKRGKLVAIVSPELHQRQEYEIFWELLANQILKEHLPPAFVAERLMLCTDFPDKANNFFKQAGL</sequence>
<reference evidence="1 2" key="1">
    <citation type="journal article" date="2011" name="J. Bacteriol.">
        <title>Genome sequence of the ethanol-producing Zymomonas mobilis subsp. pomaceae lectotype strain ATCC 29192.</title>
        <authorList>
            <person name="Kouvelis V.N."/>
            <person name="Davenport K.W."/>
            <person name="Brettin T.S."/>
            <person name="Bruce D."/>
            <person name="Detter C."/>
            <person name="Han C.S."/>
            <person name="Nolan M."/>
            <person name="Tapia R."/>
            <person name="Damoulaki A."/>
            <person name="Kyrpides N.C."/>
            <person name="Typas M.A."/>
            <person name="Pappas K.M."/>
        </authorList>
    </citation>
    <scope>NUCLEOTIDE SEQUENCE [LARGE SCALE GENOMIC DNA]</scope>
    <source>
        <strain evidence="2">ATCC 29192 / DSM 22645 / JCM 10191 / CCUG 17912 / NBRC 13757 / NCIMB 11200 / NRRL B-4491 / Barker I</strain>
    </source>
</reference>
<dbReference type="InterPro" id="IPR017946">
    <property type="entry name" value="PLC-like_Pdiesterase_TIM-brl"/>
</dbReference>
<dbReference type="RefSeq" id="WP_013934359.1">
    <property type="nucleotide sequence ID" value="NC_015709.1"/>
</dbReference>
<evidence type="ECO:0000313" key="1">
    <source>
        <dbReference type="EMBL" id="AEI37964.1"/>
    </source>
</evidence>
<evidence type="ECO:0008006" key="3">
    <source>
        <dbReference type="Google" id="ProtNLM"/>
    </source>
</evidence>
<dbReference type="HOGENOM" id="CLU_095644_0_0_5"/>
<dbReference type="PATRIC" id="fig|579138.3.peg.1131"/>
<dbReference type="Gene3D" id="3.20.20.190">
    <property type="entry name" value="Phosphatidylinositol (PI) phosphodiesterase"/>
    <property type="match status" value="1"/>
</dbReference>
<accession>F8ETD9</accession>
<dbReference type="STRING" id="579138.Zymop_1068"/>
<protein>
    <recommendedName>
        <fullName evidence="3">Glycerophosphoryl diester phosphodiesterase</fullName>
    </recommendedName>
</protein>